<accession>X1RIG3</accession>
<dbReference type="SUPFAM" id="SSF52833">
    <property type="entry name" value="Thioredoxin-like"/>
    <property type="match status" value="2"/>
</dbReference>
<feature type="domain" description="Glutaredoxin" evidence="5">
    <location>
        <begin position="113"/>
        <end position="158"/>
    </location>
</feature>
<dbReference type="PANTHER" id="PTHR10681">
    <property type="entry name" value="THIOREDOXIN PEROXIDASE"/>
    <property type="match status" value="1"/>
</dbReference>
<dbReference type="GO" id="GO:0005829">
    <property type="term" value="C:cytosol"/>
    <property type="evidence" value="ECO:0007669"/>
    <property type="project" value="TreeGrafter"/>
</dbReference>
<evidence type="ECO:0000259" key="6">
    <source>
        <dbReference type="Pfam" id="PF00578"/>
    </source>
</evidence>
<keyword evidence="4" id="KW-0676">Redox-active center</keyword>
<dbReference type="AlphaFoldDB" id="X1RIG3"/>
<dbReference type="InterPro" id="IPR050217">
    <property type="entry name" value="Peroxiredoxin"/>
</dbReference>
<gene>
    <name evidence="7" type="ORF">S12H4_11988</name>
</gene>
<evidence type="ECO:0000259" key="5">
    <source>
        <dbReference type="Pfam" id="PF00462"/>
    </source>
</evidence>
<comment type="caution">
    <text evidence="7">The sequence shown here is derived from an EMBL/GenBank/DDBJ whole genome shotgun (WGS) entry which is preliminary data.</text>
</comment>
<dbReference type="PANTHER" id="PTHR10681:SF121">
    <property type="entry name" value="ALKYL HYDROPEROXIDE REDUCTASE C"/>
    <property type="match status" value="1"/>
</dbReference>
<dbReference type="InterPro" id="IPR036249">
    <property type="entry name" value="Thioredoxin-like_sf"/>
</dbReference>
<evidence type="ECO:0000256" key="4">
    <source>
        <dbReference type="ARBA" id="ARBA00023284"/>
    </source>
</evidence>
<dbReference type="Pfam" id="PF00462">
    <property type="entry name" value="Glutaredoxin"/>
    <property type="match status" value="1"/>
</dbReference>
<protein>
    <submittedName>
        <fullName evidence="7">Uncharacterized protein</fullName>
    </submittedName>
</protein>
<dbReference type="InterPro" id="IPR002109">
    <property type="entry name" value="Glutaredoxin"/>
</dbReference>
<dbReference type="GO" id="GO:0033554">
    <property type="term" value="P:cellular response to stress"/>
    <property type="evidence" value="ECO:0007669"/>
    <property type="project" value="TreeGrafter"/>
</dbReference>
<keyword evidence="2" id="KW-0049">Antioxidant</keyword>
<dbReference type="Gene3D" id="3.40.30.10">
    <property type="entry name" value="Glutaredoxin"/>
    <property type="match status" value="2"/>
</dbReference>
<dbReference type="GO" id="GO:0006979">
    <property type="term" value="P:response to oxidative stress"/>
    <property type="evidence" value="ECO:0007669"/>
    <property type="project" value="TreeGrafter"/>
</dbReference>
<proteinExistence type="predicted"/>
<evidence type="ECO:0000313" key="7">
    <source>
        <dbReference type="EMBL" id="GAI80507.1"/>
    </source>
</evidence>
<evidence type="ECO:0000256" key="1">
    <source>
        <dbReference type="ARBA" id="ARBA00022559"/>
    </source>
</evidence>
<feature type="domain" description="Alkyl hydroperoxide reductase subunit C/ Thiol specific antioxidant" evidence="6">
    <location>
        <begin position="2"/>
        <end position="69"/>
    </location>
</feature>
<dbReference type="InterPro" id="IPR000866">
    <property type="entry name" value="AhpC/TSA"/>
</dbReference>
<evidence type="ECO:0000256" key="2">
    <source>
        <dbReference type="ARBA" id="ARBA00022862"/>
    </source>
</evidence>
<sequence length="170" mass="19107">MNAQVLGISVDHVPCLKAWGESLEGITYPLLSDFWPHGAVAKQYGVLREEGHSERAIFIIDKEGVIQYIDIHDIDDQPDNEVLFAELARIEPELAQKASAKTIEEEDLPQGGVVMYCTKWCPDCRKARKWLADNHIEYIEVDISGNQKASRQVREWAGGSIITPIFDIDG</sequence>
<reference evidence="7" key="1">
    <citation type="journal article" date="2014" name="Front. Microbiol.">
        <title>High frequency of phylogenetically diverse reductive dehalogenase-homologous genes in deep subseafloor sedimentary metagenomes.</title>
        <authorList>
            <person name="Kawai M."/>
            <person name="Futagami T."/>
            <person name="Toyoda A."/>
            <person name="Takaki Y."/>
            <person name="Nishi S."/>
            <person name="Hori S."/>
            <person name="Arai W."/>
            <person name="Tsubouchi T."/>
            <person name="Morono Y."/>
            <person name="Uchiyama I."/>
            <person name="Ito T."/>
            <person name="Fujiyama A."/>
            <person name="Inagaki F."/>
            <person name="Takami H."/>
        </authorList>
    </citation>
    <scope>NUCLEOTIDE SEQUENCE</scope>
    <source>
        <strain evidence="7">Expedition CK06-06</strain>
    </source>
</reference>
<keyword evidence="1" id="KW-0575">Peroxidase</keyword>
<evidence type="ECO:0000256" key="3">
    <source>
        <dbReference type="ARBA" id="ARBA00023002"/>
    </source>
</evidence>
<dbReference type="CDD" id="cd02976">
    <property type="entry name" value="NrdH"/>
    <property type="match status" value="1"/>
</dbReference>
<name>X1RIG3_9ZZZZ</name>
<dbReference type="EMBL" id="BARW01005540">
    <property type="protein sequence ID" value="GAI80507.1"/>
    <property type="molecule type" value="Genomic_DNA"/>
</dbReference>
<dbReference type="PROSITE" id="PS51354">
    <property type="entry name" value="GLUTAREDOXIN_2"/>
    <property type="match status" value="1"/>
</dbReference>
<dbReference type="GO" id="GO:0008379">
    <property type="term" value="F:thioredoxin peroxidase activity"/>
    <property type="evidence" value="ECO:0007669"/>
    <property type="project" value="TreeGrafter"/>
</dbReference>
<dbReference type="Pfam" id="PF00578">
    <property type="entry name" value="AhpC-TSA"/>
    <property type="match status" value="1"/>
</dbReference>
<dbReference type="GO" id="GO:0045454">
    <property type="term" value="P:cell redox homeostasis"/>
    <property type="evidence" value="ECO:0007669"/>
    <property type="project" value="TreeGrafter"/>
</dbReference>
<feature type="non-terminal residue" evidence="7">
    <location>
        <position position="170"/>
    </location>
</feature>
<dbReference type="GO" id="GO:0042744">
    <property type="term" value="P:hydrogen peroxide catabolic process"/>
    <property type="evidence" value="ECO:0007669"/>
    <property type="project" value="TreeGrafter"/>
</dbReference>
<organism evidence="7">
    <name type="scientific">marine sediment metagenome</name>
    <dbReference type="NCBI Taxonomy" id="412755"/>
    <lineage>
        <taxon>unclassified sequences</taxon>
        <taxon>metagenomes</taxon>
        <taxon>ecological metagenomes</taxon>
    </lineage>
</organism>
<keyword evidence="3" id="KW-0560">Oxidoreductase</keyword>